<evidence type="ECO:0000313" key="3">
    <source>
        <dbReference type="EMBL" id="RYR06926.1"/>
    </source>
</evidence>
<evidence type="ECO:0000313" key="4">
    <source>
        <dbReference type="Proteomes" id="UP000289738"/>
    </source>
</evidence>
<evidence type="ECO:0000259" key="2">
    <source>
        <dbReference type="Pfam" id="PF14111"/>
    </source>
</evidence>
<gene>
    <name evidence="3" type="ORF">Ahy_B05g074242</name>
</gene>
<reference evidence="3 4" key="1">
    <citation type="submission" date="2019-01" db="EMBL/GenBank/DDBJ databases">
        <title>Sequencing of cultivated peanut Arachis hypogaea provides insights into genome evolution and oil improvement.</title>
        <authorList>
            <person name="Chen X."/>
        </authorList>
    </citation>
    <scope>NUCLEOTIDE SEQUENCE [LARGE SCALE GENOMIC DNA]</scope>
    <source>
        <strain evidence="4">cv. Fuhuasheng</strain>
        <tissue evidence="3">Leaves</tissue>
    </source>
</reference>
<feature type="domain" description="DUF4283" evidence="2">
    <location>
        <begin position="1"/>
        <end position="59"/>
    </location>
</feature>
<protein>
    <recommendedName>
        <fullName evidence="2">DUF4283 domain-containing protein</fullName>
    </recommendedName>
</protein>
<accession>A0A444YYE8</accession>
<dbReference type="AlphaFoldDB" id="A0A444YYE8"/>
<comment type="caution">
    <text evidence="3">The sequence shown here is derived from an EMBL/GenBank/DDBJ whole genome shotgun (WGS) entry which is preliminary data.</text>
</comment>
<organism evidence="3 4">
    <name type="scientific">Arachis hypogaea</name>
    <name type="common">Peanut</name>
    <dbReference type="NCBI Taxonomy" id="3818"/>
    <lineage>
        <taxon>Eukaryota</taxon>
        <taxon>Viridiplantae</taxon>
        <taxon>Streptophyta</taxon>
        <taxon>Embryophyta</taxon>
        <taxon>Tracheophyta</taxon>
        <taxon>Spermatophyta</taxon>
        <taxon>Magnoliopsida</taxon>
        <taxon>eudicotyledons</taxon>
        <taxon>Gunneridae</taxon>
        <taxon>Pentapetalae</taxon>
        <taxon>rosids</taxon>
        <taxon>fabids</taxon>
        <taxon>Fabales</taxon>
        <taxon>Fabaceae</taxon>
        <taxon>Papilionoideae</taxon>
        <taxon>50 kb inversion clade</taxon>
        <taxon>dalbergioids sensu lato</taxon>
        <taxon>Dalbergieae</taxon>
        <taxon>Pterocarpus clade</taxon>
        <taxon>Arachis</taxon>
    </lineage>
</organism>
<dbReference type="InterPro" id="IPR025558">
    <property type="entry name" value="DUF4283"/>
</dbReference>
<name>A0A444YYE8_ARAHY</name>
<evidence type="ECO:0000256" key="1">
    <source>
        <dbReference type="SAM" id="MobiDB-lite"/>
    </source>
</evidence>
<dbReference type="EMBL" id="SDMP01000015">
    <property type="protein sequence ID" value="RYR06926.1"/>
    <property type="molecule type" value="Genomic_DNA"/>
</dbReference>
<keyword evidence="4" id="KW-1185">Reference proteome</keyword>
<feature type="region of interest" description="Disordered" evidence="1">
    <location>
        <begin position="72"/>
        <end position="113"/>
    </location>
</feature>
<dbReference type="Proteomes" id="UP000289738">
    <property type="component" value="Chromosome B05"/>
</dbReference>
<dbReference type="Pfam" id="PF14111">
    <property type="entry name" value="DUF4283"/>
    <property type="match status" value="1"/>
</dbReference>
<feature type="compositionally biased region" description="Basic and acidic residues" evidence="1">
    <location>
        <begin position="72"/>
        <end position="97"/>
    </location>
</feature>
<sequence length="155" mass="18301">MNNIWRKPVGFNMIEIRPKLYQFLFEREADMRRVLKGNPWTFRNAWLLVKKWERSINPMDMNFSRHDEVSCEKREAEEDSGRAKSKELGPWLREEITGTKMEQSGPQKQTEKRRLVARAKGITQAGKRDVIEKRAELTVKEPITSIEKKVEQNQG</sequence>
<proteinExistence type="predicted"/>